<dbReference type="InterPro" id="IPR047641">
    <property type="entry name" value="ABC_transpr_MalK/UgpC-like"/>
</dbReference>
<dbReference type="InterPro" id="IPR003593">
    <property type="entry name" value="AAA+_ATPase"/>
</dbReference>
<gene>
    <name evidence="8" type="primary">ugpC</name>
    <name evidence="8" type="ORF">E3C22_02460</name>
</gene>
<dbReference type="SUPFAM" id="SSF52540">
    <property type="entry name" value="P-loop containing nucleoside triphosphate hydrolases"/>
    <property type="match status" value="1"/>
</dbReference>
<organism evidence="8 9">
    <name type="scientific">Jiella endophytica</name>
    <dbReference type="NCBI Taxonomy" id="2558362"/>
    <lineage>
        <taxon>Bacteria</taxon>
        <taxon>Pseudomonadati</taxon>
        <taxon>Pseudomonadota</taxon>
        <taxon>Alphaproteobacteria</taxon>
        <taxon>Hyphomicrobiales</taxon>
        <taxon>Aurantimonadaceae</taxon>
        <taxon>Jiella</taxon>
    </lineage>
</organism>
<dbReference type="PROSITE" id="PS50893">
    <property type="entry name" value="ABC_TRANSPORTER_2"/>
    <property type="match status" value="1"/>
</dbReference>
<protein>
    <submittedName>
        <fullName evidence="8">sn-glycerol-3-phosphate ABC transporter ATP-binding protein UgpC</fullName>
    </submittedName>
</protein>
<dbReference type="Pfam" id="PF00005">
    <property type="entry name" value="ABC_tran"/>
    <property type="match status" value="1"/>
</dbReference>
<dbReference type="NCBIfam" id="NF008653">
    <property type="entry name" value="PRK11650.1"/>
    <property type="match status" value="1"/>
</dbReference>
<dbReference type="SUPFAM" id="SSF50331">
    <property type="entry name" value="MOP-like"/>
    <property type="match status" value="1"/>
</dbReference>
<dbReference type="FunFam" id="3.40.50.300:FF:000042">
    <property type="entry name" value="Maltose/maltodextrin ABC transporter, ATP-binding protein"/>
    <property type="match status" value="1"/>
</dbReference>
<dbReference type="InterPro" id="IPR017871">
    <property type="entry name" value="ABC_transporter-like_CS"/>
</dbReference>
<dbReference type="InterPro" id="IPR008995">
    <property type="entry name" value="Mo/tungstate-bd_C_term_dom"/>
</dbReference>
<feature type="region of interest" description="Disordered" evidence="6">
    <location>
        <begin position="352"/>
        <end position="372"/>
    </location>
</feature>
<dbReference type="Gene3D" id="3.40.50.300">
    <property type="entry name" value="P-loop containing nucleotide triphosphate hydrolases"/>
    <property type="match status" value="1"/>
</dbReference>
<comment type="caution">
    <text evidence="8">The sequence shown here is derived from an EMBL/GenBank/DDBJ whole genome shotgun (WGS) entry which is preliminary data.</text>
</comment>
<keyword evidence="9" id="KW-1185">Reference proteome</keyword>
<comment type="subcellular location">
    <subcellularLocation>
        <location evidence="1">Cell inner membrane</location>
        <topology evidence="1">Peripheral membrane protein</topology>
    </subcellularLocation>
</comment>
<sequence>MAAIELRNIRKDYGSITVIREISLAIESGEFVVLVGPSGCGKSTLLRMLAGLEEITDGELFIGGRPVGHLPPAERNVAMVFQDYALYPHMSVSENMGFGLKMRDTAQREIDERVANAASILKIEPYLDRRPGQLSGGQRQRVAMGRAIVRDPDAFLFDEPLSNLDAALRVEMRLEIAKLHGRIKATTVYVTHDQVEAMTLADRIVVMNGGNVEQVGQPLELYHSPATLFVAQFIGSPTMNVVECEVVANRPDAVEVALPSGRVAMPFAGKERPQHGVTLGIRPEDLSSTSEGDSWFSGTLSVVERLGGQTFGYLDIGRDKMITVELPRDSRARVGDRLSVASKAANAHLFDTETGRRLDTTPEASSATARVA</sequence>
<dbReference type="InterPro" id="IPR012340">
    <property type="entry name" value="NA-bd_OB-fold"/>
</dbReference>
<dbReference type="InterPro" id="IPR027417">
    <property type="entry name" value="P-loop_NTPase"/>
</dbReference>
<dbReference type="InterPro" id="IPR003439">
    <property type="entry name" value="ABC_transporter-like_ATP-bd"/>
</dbReference>
<accession>A0A4Y8RUA3</accession>
<dbReference type="GO" id="GO:0008643">
    <property type="term" value="P:carbohydrate transport"/>
    <property type="evidence" value="ECO:0007669"/>
    <property type="project" value="InterPro"/>
</dbReference>
<evidence type="ECO:0000256" key="2">
    <source>
        <dbReference type="ARBA" id="ARBA00005417"/>
    </source>
</evidence>
<dbReference type="PANTHER" id="PTHR43875">
    <property type="entry name" value="MALTODEXTRIN IMPORT ATP-BINDING PROTEIN MSMX"/>
    <property type="match status" value="1"/>
</dbReference>
<dbReference type="InterPro" id="IPR015855">
    <property type="entry name" value="ABC_transpr_MalK-like"/>
</dbReference>
<reference evidence="8 9" key="1">
    <citation type="submission" date="2019-03" db="EMBL/GenBank/DDBJ databases">
        <title>Jiella endophytica sp. nov., a novel endophytic bacterium isolated from root of Ficus microcarpa Linn. f.</title>
        <authorList>
            <person name="Tuo L."/>
        </authorList>
    </citation>
    <scope>NUCLEOTIDE SEQUENCE [LARGE SCALE GENOMIC DNA]</scope>
    <source>
        <strain evidence="8 9">CBS5Q-3</strain>
    </source>
</reference>
<dbReference type="Gene3D" id="2.40.50.100">
    <property type="match status" value="1"/>
</dbReference>
<evidence type="ECO:0000256" key="5">
    <source>
        <dbReference type="ARBA" id="ARBA00022840"/>
    </source>
</evidence>
<evidence type="ECO:0000259" key="7">
    <source>
        <dbReference type="PROSITE" id="PS50893"/>
    </source>
</evidence>
<dbReference type="InterPro" id="IPR040582">
    <property type="entry name" value="OB_MalK-like"/>
</dbReference>
<dbReference type="PROSITE" id="PS00211">
    <property type="entry name" value="ABC_TRANSPORTER_1"/>
    <property type="match status" value="1"/>
</dbReference>
<evidence type="ECO:0000256" key="3">
    <source>
        <dbReference type="ARBA" id="ARBA00022448"/>
    </source>
</evidence>
<evidence type="ECO:0000256" key="1">
    <source>
        <dbReference type="ARBA" id="ARBA00004417"/>
    </source>
</evidence>
<evidence type="ECO:0000313" key="9">
    <source>
        <dbReference type="Proteomes" id="UP000298179"/>
    </source>
</evidence>
<keyword evidence="3" id="KW-0813">Transport</keyword>
<dbReference type="AlphaFoldDB" id="A0A4Y8RUA3"/>
<dbReference type="SMART" id="SM00382">
    <property type="entry name" value="AAA"/>
    <property type="match status" value="1"/>
</dbReference>
<dbReference type="CDD" id="cd03301">
    <property type="entry name" value="ABC_MalK_N"/>
    <property type="match status" value="1"/>
</dbReference>
<proteinExistence type="inferred from homology"/>
<feature type="domain" description="ABC transporter" evidence="7">
    <location>
        <begin position="4"/>
        <end position="234"/>
    </location>
</feature>
<evidence type="ECO:0000256" key="6">
    <source>
        <dbReference type="SAM" id="MobiDB-lite"/>
    </source>
</evidence>
<dbReference type="OrthoDB" id="9802264at2"/>
<feature type="compositionally biased region" description="Polar residues" evidence="6">
    <location>
        <begin position="362"/>
        <end position="372"/>
    </location>
</feature>
<dbReference type="Proteomes" id="UP000298179">
    <property type="component" value="Unassembled WGS sequence"/>
</dbReference>
<evidence type="ECO:0000313" key="8">
    <source>
        <dbReference type="EMBL" id="TFF27342.1"/>
    </source>
</evidence>
<keyword evidence="5 8" id="KW-0067">ATP-binding</keyword>
<keyword evidence="4" id="KW-0547">Nucleotide-binding</keyword>
<dbReference type="GO" id="GO:0140359">
    <property type="term" value="F:ABC-type transporter activity"/>
    <property type="evidence" value="ECO:0007669"/>
    <property type="project" value="InterPro"/>
</dbReference>
<dbReference type="Gene3D" id="2.40.50.140">
    <property type="entry name" value="Nucleic acid-binding proteins"/>
    <property type="match status" value="1"/>
</dbReference>
<dbReference type="GO" id="GO:0005524">
    <property type="term" value="F:ATP binding"/>
    <property type="evidence" value="ECO:0007669"/>
    <property type="project" value="UniProtKB-KW"/>
</dbReference>
<dbReference type="EMBL" id="SOZD01000001">
    <property type="protein sequence ID" value="TFF27342.1"/>
    <property type="molecule type" value="Genomic_DNA"/>
</dbReference>
<dbReference type="PANTHER" id="PTHR43875:SF1">
    <property type="entry name" value="OSMOPROTECTIVE COMPOUNDS UPTAKE ATP-BINDING PROTEIN GGTA"/>
    <property type="match status" value="1"/>
</dbReference>
<name>A0A4Y8RUA3_9HYPH</name>
<dbReference type="RefSeq" id="WP_134759856.1">
    <property type="nucleotide sequence ID" value="NZ_SOZD01000001.1"/>
</dbReference>
<dbReference type="Pfam" id="PF17912">
    <property type="entry name" value="OB_MalK"/>
    <property type="match status" value="1"/>
</dbReference>
<comment type="similarity">
    <text evidence="2">Belongs to the ABC transporter superfamily.</text>
</comment>
<evidence type="ECO:0000256" key="4">
    <source>
        <dbReference type="ARBA" id="ARBA00022741"/>
    </source>
</evidence>
<dbReference type="GO" id="GO:0055052">
    <property type="term" value="C:ATP-binding cassette (ABC) transporter complex, substrate-binding subunit-containing"/>
    <property type="evidence" value="ECO:0007669"/>
    <property type="project" value="TreeGrafter"/>
</dbReference>
<dbReference type="GO" id="GO:0016887">
    <property type="term" value="F:ATP hydrolysis activity"/>
    <property type="evidence" value="ECO:0007669"/>
    <property type="project" value="InterPro"/>
</dbReference>